<dbReference type="AlphaFoldDB" id="A0A4R0PLT0"/>
<dbReference type="EMBL" id="SJST01000001">
    <property type="protein sequence ID" value="TCD16379.1"/>
    <property type="molecule type" value="Genomic_DNA"/>
</dbReference>
<dbReference type="SUPFAM" id="SSF52172">
    <property type="entry name" value="CheY-like"/>
    <property type="match status" value="1"/>
</dbReference>
<keyword evidence="4" id="KW-1185">Reference proteome</keyword>
<comment type="caution">
    <text evidence="3">The sequence shown here is derived from an EMBL/GenBank/DDBJ whole genome shotgun (WGS) entry which is preliminary data.</text>
</comment>
<dbReference type="GO" id="GO:0000160">
    <property type="term" value="P:phosphorelay signal transduction system"/>
    <property type="evidence" value="ECO:0007669"/>
    <property type="project" value="InterPro"/>
</dbReference>
<dbReference type="Proteomes" id="UP000291301">
    <property type="component" value="Unassembled WGS sequence"/>
</dbReference>
<dbReference type="Gene3D" id="3.40.50.2300">
    <property type="match status" value="1"/>
</dbReference>
<dbReference type="InterPro" id="IPR011006">
    <property type="entry name" value="CheY-like_superfamily"/>
</dbReference>
<dbReference type="InterPro" id="IPR001789">
    <property type="entry name" value="Sig_transdc_resp-reg_receiver"/>
</dbReference>
<evidence type="ECO:0000256" key="1">
    <source>
        <dbReference type="PROSITE-ProRule" id="PRU00169"/>
    </source>
</evidence>
<dbReference type="PROSITE" id="PS50110">
    <property type="entry name" value="RESPONSE_REGULATORY"/>
    <property type="match status" value="1"/>
</dbReference>
<reference evidence="3 4" key="1">
    <citation type="journal article" date="2015" name="Antonie Van Leeuwenhoek">
        <title>Oricola cellulosilytica gen. nov., sp. nov., a cellulose-degrading bacterium of the family Phyllobacteriaceae isolated from surface seashore water, and emended descriptions of Mesorhizobium loti and Phyllobacterium myrsinacearum.</title>
        <authorList>
            <person name="Hameed A."/>
            <person name="Shahina M."/>
            <person name="Lai W.A."/>
            <person name="Lin S.Y."/>
            <person name="Young L.S."/>
            <person name="Liu Y.C."/>
            <person name="Hsu Y.H."/>
            <person name="Young C.C."/>
        </authorList>
    </citation>
    <scope>NUCLEOTIDE SEQUENCE [LARGE SCALE GENOMIC DNA]</scope>
    <source>
        <strain evidence="3 4">KCTC 52183</strain>
    </source>
</reference>
<evidence type="ECO:0000259" key="2">
    <source>
        <dbReference type="PROSITE" id="PS50110"/>
    </source>
</evidence>
<gene>
    <name evidence="3" type="ORF">E0D97_02835</name>
</gene>
<protein>
    <submittedName>
        <fullName evidence="3">Response regulator</fullName>
    </submittedName>
</protein>
<dbReference type="SMART" id="SM00448">
    <property type="entry name" value="REC"/>
    <property type="match status" value="1"/>
</dbReference>
<evidence type="ECO:0000313" key="3">
    <source>
        <dbReference type="EMBL" id="TCD16379.1"/>
    </source>
</evidence>
<name>A0A4R0PLT0_9HYPH</name>
<proteinExistence type="predicted"/>
<evidence type="ECO:0000313" key="4">
    <source>
        <dbReference type="Proteomes" id="UP000291301"/>
    </source>
</evidence>
<sequence>MRGARILVAEDNMLVAMDLAAELEACDAEVIGPFARIGEALTAAAEHSPDGAILDVNLLDGEVTPLAEKLLAAGIPVVFCTGVALPKDLRGRYPDSPVFIKPTPPERLAEALCPLIGGAA</sequence>
<accession>A0A4R0PLT0</accession>
<keyword evidence="1" id="KW-0597">Phosphoprotein</keyword>
<dbReference type="OrthoDB" id="582170at2"/>
<dbReference type="RefSeq" id="WP_131565191.1">
    <property type="nucleotide sequence ID" value="NZ_JAINFK010000001.1"/>
</dbReference>
<organism evidence="3 4">
    <name type="scientific">Oricola cellulosilytica</name>
    <dbReference type="NCBI Taxonomy" id="1429082"/>
    <lineage>
        <taxon>Bacteria</taxon>
        <taxon>Pseudomonadati</taxon>
        <taxon>Pseudomonadota</taxon>
        <taxon>Alphaproteobacteria</taxon>
        <taxon>Hyphomicrobiales</taxon>
        <taxon>Ahrensiaceae</taxon>
        <taxon>Oricola</taxon>
    </lineage>
</organism>
<feature type="modified residue" description="4-aspartylphosphate" evidence="1">
    <location>
        <position position="55"/>
    </location>
</feature>
<feature type="domain" description="Response regulatory" evidence="2">
    <location>
        <begin position="5"/>
        <end position="116"/>
    </location>
</feature>